<proteinExistence type="predicted"/>
<protein>
    <recommendedName>
        <fullName evidence="1">IrrE N-terminal-like domain-containing protein</fullName>
    </recommendedName>
</protein>
<evidence type="ECO:0000313" key="3">
    <source>
        <dbReference type="Proteomes" id="UP000494365"/>
    </source>
</evidence>
<dbReference type="InterPro" id="IPR010359">
    <property type="entry name" value="IrrE_HExxH"/>
</dbReference>
<evidence type="ECO:0000313" key="2">
    <source>
        <dbReference type="EMBL" id="CAB3805406.1"/>
    </source>
</evidence>
<feature type="domain" description="IrrE N-terminal-like" evidence="1">
    <location>
        <begin position="189"/>
        <end position="295"/>
    </location>
</feature>
<dbReference type="Pfam" id="PF06114">
    <property type="entry name" value="Peptidase_M78"/>
    <property type="match status" value="1"/>
</dbReference>
<dbReference type="Gene3D" id="1.10.10.2910">
    <property type="match status" value="1"/>
</dbReference>
<reference evidence="2 3" key="1">
    <citation type="submission" date="2020-04" db="EMBL/GenBank/DDBJ databases">
        <authorList>
            <person name="De Canck E."/>
        </authorList>
    </citation>
    <scope>NUCLEOTIDE SEQUENCE [LARGE SCALE GENOMIC DNA]</scope>
    <source>
        <strain evidence="2 3">LMG 28614</strain>
    </source>
</reference>
<dbReference type="RefSeq" id="WP_175153141.1">
    <property type="nucleotide sequence ID" value="NZ_CADIKK010000041.1"/>
</dbReference>
<dbReference type="PANTHER" id="PTHR43236:SF2">
    <property type="entry name" value="BLL0069 PROTEIN"/>
    <property type="match status" value="1"/>
</dbReference>
<dbReference type="AlphaFoldDB" id="A0A6S7BW80"/>
<evidence type="ECO:0000259" key="1">
    <source>
        <dbReference type="Pfam" id="PF06114"/>
    </source>
</evidence>
<accession>A0A6S7BW80</accession>
<sequence length="381" mass="41622">MTDALHLSATVLDWAAHQAGSSLRELAERVSTRAAPNIERGELTAAQAMKFAKEAGVPFGYLFLPEPPAKREPLPIADFRTLPDKQPLSRDFYDVFDDMEFKQAWYREYLLREGAAPLPFVGRFKGQRIKARAVADDIRATLKLEAGGAAARNADDLYSFLVTKAEAAGVLIFKNGIVGNNTHRPLSVSEFRGFVITDELAPVVFVNGADAPAAWPFTLMHELAHIWLGESGISDSSPASHNKHEILCNAIAAEVLVPEEKFASAWSAARGTATEKVTLLRQQFRVSSLVVVRRALDLRLVPHDVYDAFYQDARKRSAGKDGEGGGDFYLTLAVRNSKSFSRKVAALATSGGISFREAGQLLNTNPNNVAVFHAKQRALSA</sequence>
<gene>
    <name evidence="2" type="ORF">LMG28614_06201</name>
</gene>
<dbReference type="Proteomes" id="UP000494365">
    <property type="component" value="Unassembled WGS sequence"/>
</dbReference>
<name>A0A6S7BW80_9BURK</name>
<keyword evidence="3" id="KW-1185">Reference proteome</keyword>
<dbReference type="EMBL" id="CADIKK010000041">
    <property type="protein sequence ID" value="CAB3805406.1"/>
    <property type="molecule type" value="Genomic_DNA"/>
</dbReference>
<dbReference type="InterPro" id="IPR052345">
    <property type="entry name" value="Rad_response_metalloprotease"/>
</dbReference>
<dbReference type="PANTHER" id="PTHR43236">
    <property type="entry name" value="ANTITOXIN HIGA1"/>
    <property type="match status" value="1"/>
</dbReference>
<organism evidence="2 3">
    <name type="scientific">Paraburkholderia ultramafica</name>
    <dbReference type="NCBI Taxonomy" id="1544867"/>
    <lineage>
        <taxon>Bacteria</taxon>
        <taxon>Pseudomonadati</taxon>
        <taxon>Pseudomonadota</taxon>
        <taxon>Betaproteobacteria</taxon>
        <taxon>Burkholderiales</taxon>
        <taxon>Burkholderiaceae</taxon>
        <taxon>Paraburkholderia</taxon>
    </lineage>
</organism>